<evidence type="ECO:0000313" key="2">
    <source>
        <dbReference type="Proteomes" id="UP001283361"/>
    </source>
</evidence>
<gene>
    <name evidence="1" type="ORF">RRG08_001741</name>
</gene>
<dbReference type="AlphaFoldDB" id="A0AAE1AKK4"/>
<comment type="caution">
    <text evidence="1">The sequence shown here is derived from an EMBL/GenBank/DDBJ whole genome shotgun (WGS) entry which is preliminary data.</text>
</comment>
<organism evidence="1 2">
    <name type="scientific">Elysia crispata</name>
    <name type="common">lettuce slug</name>
    <dbReference type="NCBI Taxonomy" id="231223"/>
    <lineage>
        <taxon>Eukaryota</taxon>
        <taxon>Metazoa</taxon>
        <taxon>Spiralia</taxon>
        <taxon>Lophotrochozoa</taxon>
        <taxon>Mollusca</taxon>
        <taxon>Gastropoda</taxon>
        <taxon>Heterobranchia</taxon>
        <taxon>Euthyneura</taxon>
        <taxon>Panpulmonata</taxon>
        <taxon>Sacoglossa</taxon>
        <taxon>Placobranchoidea</taxon>
        <taxon>Plakobranchidae</taxon>
        <taxon>Elysia</taxon>
    </lineage>
</organism>
<sequence>MLHKAGSSLPPVLDVDLIPIRSRSGLNGVSTGRVDFLNEIEAMVNTCPRKGFSSGHLSGRETKWRAGKYFEIDCSFLDLAWIEKKIPMYVENDGQARETHGLQG</sequence>
<name>A0AAE1AKK4_9GAST</name>
<keyword evidence="2" id="KW-1185">Reference proteome</keyword>
<protein>
    <submittedName>
        <fullName evidence="1">Uncharacterized protein</fullName>
    </submittedName>
</protein>
<evidence type="ECO:0000313" key="1">
    <source>
        <dbReference type="EMBL" id="KAK3789353.1"/>
    </source>
</evidence>
<proteinExistence type="predicted"/>
<dbReference type="EMBL" id="JAWDGP010001678">
    <property type="protein sequence ID" value="KAK3789353.1"/>
    <property type="molecule type" value="Genomic_DNA"/>
</dbReference>
<reference evidence="1" key="1">
    <citation type="journal article" date="2023" name="G3 (Bethesda)">
        <title>A reference genome for the long-term kleptoplast-retaining sea slug Elysia crispata morphotype clarki.</title>
        <authorList>
            <person name="Eastman K.E."/>
            <person name="Pendleton A.L."/>
            <person name="Shaikh M.A."/>
            <person name="Suttiyut T."/>
            <person name="Ogas R."/>
            <person name="Tomko P."/>
            <person name="Gavelis G."/>
            <person name="Widhalm J.R."/>
            <person name="Wisecaver J.H."/>
        </authorList>
    </citation>
    <scope>NUCLEOTIDE SEQUENCE</scope>
    <source>
        <strain evidence="1">ECLA1</strain>
    </source>
</reference>
<dbReference type="Proteomes" id="UP001283361">
    <property type="component" value="Unassembled WGS sequence"/>
</dbReference>
<accession>A0AAE1AKK4</accession>